<feature type="transmembrane region" description="Helical" evidence="1">
    <location>
        <begin position="59"/>
        <end position="75"/>
    </location>
</feature>
<keyword evidence="3" id="KW-1185">Reference proteome</keyword>
<reference evidence="2" key="1">
    <citation type="submission" date="2025-08" db="UniProtKB">
        <authorList>
            <consortium name="Ensembl"/>
        </authorList>
    </citation>
    <scope>IDENTIFICATION</scope>
</reference>
<dbReference type="Proteomes" id="UP000261540">
    <property type="component" value="Unplaced"/>
</dbReference>
<evidence type="ECO:0000256" key="1">
    <source>
        <dbReference type="SAM" id="Phobius"/>
    </source>
</evidence>
<keyword evidence="1" id="KW-0812">Transmembrane</keyword>
<keyword evidence="1" id="KW-1133">Transmembrane helix</keyword>
<reference evidence="2" key="2">
    <citation type="submission" date="2025-09" db="UniProtKB">
        <authorList>
            <consortium name="Ensembl"/>
        </authorList>
    </citation>
    <scope>IDENTIFICATION</scope>
</reference>
<dbReference type="Ensembl" id="ENSPKIT00000041909.1">
    <property type="protein sequence ID" value="ENSPKIP00000017398.1"/>
    <property type="gene ID" value="ENSPKIG00000003332.1"/>
</dbReference>
<name>A0A3B3RGD0_9TELE</name>
<evidence type="ECO:0000313" key="2">
    <source>
        <dbReference type="Ensembl" id="ENSPKIP00000017398.1"/>
    </source>
</evidence>
<proteinExistence type="predicted"/>
<feature type="transmembrane region" description="Helical" evidence="1">
    <location>
        <begin position="12"/>
        <end position="39"/>
    </location>
</feature>
<keyword evidence="1" id="KW-0472">Membrane</keyword>
<dbReference type="AlphaFoldDB" id="A0A3B3RGD0"/>
<evidence type="ECO:0000313" key="3">
    <source>
        <dbReference type="Proteomes" id="UP000261540"/>
    </source>
</evidence>
<protein>
    <submittedName>
        <fullName evidence="2">Uncharacterized protein</fullName>
    </submittedName>
</protein>
<organism evidence="2 3">
    <name type="scientific">Paramormyrops kingsleyae</name>
    <dbReference type="NCBI Taxonomy" id="1676925"/>
    <lineage>
        <taxon>Eukaryota</taxon>
        <taxon>Metazoa</taxon>
        <taxon>Chordata</taxon>
        <taxon>Craniata</taxon>
        <taxon>Vertebrata</taxon>
        <taxon>Euteleostomi</taxon>
        <taxon>Actinopterygii</taxon>
        <taxon>Neopterygii</taxon>
        <taxon>Teleostei</taxon>
        <taxon>Osteoglossocephala</taxon>
        <taxon>Osteoglossomorpha</taxon>
        <taxon>Osteoglossiformes</taxon>
        <taxon>Mormyridae</taxon>
        <taxon>Paramormyrops</taxon>
    </lineage>
</organism>
<sequence>MAVGHNALSEGLLLWLLDSGCWWTSITRMALLVTCVGLLDVAQEGTLIGEKLLAVDARTTFLPFFVLLLLRIGIVRQKVRSSTHIEKHRDRPGWPNQVPLAHTDMGVYWNACRKM</sequence>
<accession>A0A3B3RGD0</accession>